<evidence type="ECO:0000256" key="4">
    <source>
        <dbReference type="ARBA" id="ARBA00023284"/>
    </source>
</evidence>
<dbReference type="RefSeq" id="WP_204660936.1">
    <property type="nucleotide sequence ID" value="NZ_CP056775.1"/>
</dbReference>
<keyword evidence="4" id="KW-0676">Redox-active center</keyword>
<dbReference type="EMBL" id="CP056775">
    <property type="protein sequence ID" value="QRR00175.1"/>
    <property type="molecule type" value="Genomic_DNA"/>
</dbReference>
<gene>
    <name evidence="6" type="ORF">HWI92_04285</name>
</gene>
<dbReference type="Proteomes" id="UP000612680">
    <property type="component" value="Chromosome"/>
</dbReference>
<protein>
    <submittedName>
        <fullName evidence="6">TlpA family protein disulfide reductase</fullName>
    </submittedName>
</protein>
<evidence type="ECO:0000256" key="1">
    <source>
        <dbReference type="ARBA" id="ARBA00004196"/>
    </source>
</evidence>
<sequence>MNYRCASLILALFFIGNTVFSQVLNLKGQGIIKIEGIESDTSIPVSVEVLHSFPAYGSFEQQDTISTMHHTVQFTCPVYTIQQVSVTIADKKLSVILEPSDTVFVRMKGSINDVAFEIDGKNKAIQDYYLAKAKQYPVSVGQQVMNAGVGDLSLDAFMHLADSLFMSESAFLNSNSQALPQWFLRYEKDAIRYSDAYLRLYIYQYRKAVKHAAANTPANYFDFLKKLEIRNLSALYNYAYLFFLREYVSYKSAANTQSSAPGKKNNSVYKQNVGLLGQQTGEFFTLFTISESLNDNPRQVEKSLAEIPVPHFYPALVPYLKESASQRIGVLRSGKPSPNFVLTDEQDSLVSLKDFRGQIVYLSFWFAGCKGCIQEFPFEKELVAQFKNEPVKIISICTRTTREKWLEKINQFGLNTINLYANATWGNTLEEQFAIHVYPQYVLIGRDGSVIENFTARPSNGASEKIAKALLNNR</sequence>
<dbReference type="InterPro" id="IPR013766">
    <property type="entry name" value="Thioredoxin_domain"/>
</dbReference>
<reference evidence="6 7" key="1">
    <citation type="submission" date="2020-06" db="EMBL/GenBank/DDBJ databases">
        <title>Dyadobacter sandarakinus sp. nov., isolated from the soil of the Arctic Yellow River Station.</title>
        <authorList>
            <person name="Zhang Y."/>
            <person name="Peng F."/>
        </authorList>
    </citation>
    <scope>NUCLEOTIDE SEQUENCE [LARGE SCALE GENOMIC DNA]</scope>
    <source>
        <strain evidence="6 7">Q3-56</strain>
    </source>
</reference>
<evidence type="ECO:0000313" key="7">
    <source>
        <dbReference type="Proteomes" id="UP000612680"/>
    </source>
</evidence>
<evidence type="ECO:0000256" key="2">
    <source>
        <dbReference type="ARBA" id="ARBA00022748"/>
    </source>
</evidence>
<dbReference type="InterPro" id="IPR013740">
    <property type="entry name" value="Redoxin"/>
</dbReference>
<keyword evidence="7" id="KW-1185">Reference proteome</keyword>
<accession>A0ABX7I311</accession>
<dbReference type="CDD" id="cd02966">
    <property type="entry name" value="TlpA_like_family"/>
    <property type="match status" value="1"/>
</dbReference>
<keyword evidence="3" id="KW-1015">Disulfide bond</keyword>
<keyword evidence="2" id="KW-0201">Cytochrome c-type biogenesis</keyword>
<proteinExistence type="predicted"/>
<evidence type="ECO:0000256" key="3">
    <source>
        <dbReference type="ARBA" id="ARBA00023157"/>
    </source>
</evidence>
<name>A0ABX7I311_9BACT</name>
<dbReference type="InterPro" id="IPR050553">
    <property type="entry name" value="Thioredoxin_ResA/DsbE_sf"/>
</dbReference>
<dbReference type="SUPFAM" id="SSF52833">
    <property type="entry name" value="Thioredoxin-like"/>
    <property type="match status" value="1"/>
</dbReference>
<evidence type="ECO:0000313" key="6">
    <source>
        <dbReference type="EMBL" id="QRR00175.1"/>
    </source>
</evidence>
<organism evidence="6 7">
    <name type="scientific">Dyadobacter sandarakinus</name>
    <dbReference type="NCBI Taxonomy" id="2747268"/>
    <lineage>
        <taxon>Bacteria</taxon>
        <taxon>Pseudomonadati</taxon>
        <taxon>Bacteroidota</taxon>
        <taxon>Cytophagia</taxon>
        <taxon>Cytophagales</taxon>
        <taxon>Spirosomataceae</taxon>
        <taxon>Dyadobacter</taxon>
    </lineage>
</organism>
<dbReference type="PROSITE" id="PS51352">
    <property type="entry name" value="THIOREDOXIN_2"/>
    <property type="match status" value="1"/>
</dbReference>
<feature type="domain" description="Thioredoxin" evidence="5">
    <location>
        <begin position="331"/>
        <end position="472"/>
    </location>
</feature>
<dbReference type="PANTHER" id="PTHR42852:SF6">
    <property type="entry name" value="THIOL:DISULFIDE INTERCHANGE PROTEIN DSBE"/>
    <property type="match status" value="1"/>
</dbReference>
<dbReference type="PANTHER" id="PTHR42852">
    <property type="entry name" value="THIOL:DISULFIDE INTERCHANGE PROTEIN DSBE"/>
    <property type="match status" value="1"/>
</dbReference>
<dbReference type="Pfam" id="PF08534">
    <property type="entry name" value="Redoxin"/>
    <property type="match status" value="1"/>
</dbReference>
<comment type="subcellular location">
    <subcellularLocation>
        <location evidence="1">Cell envelope</location>
    </subcellularLocation>
</comment>
<dbReference type="Gene3D" id="3.40.30.10">
    <property type="entry name" value="Glutaredoxin"/>
    <property type="match status" value="1"/>
</dbReference>
<dbReference type="InterPro" id="IPR036249">
    <property type="entry name" value="Thioredoxin-like_sf"/>
</dbReference>
<evidence type="ECO:0000259" key="5">
    <source>
        <dbReference type="PROSITE" id="PS51352"/>
    </source>
</evidence>